<sequence length="328" mass="34617">MVEGFSPRPEIPPVPGADITQGNALGSALDWGFKQLTRLCSLGVVVILGWIAWVVFADAQPAIAKFGWEFILSQQWDSGEQLFGGLPYIFGSVVSSLIALVFALPLGLAVAVMTSENLLPSPVRVPIAFLVELIASIPSVIIGLWGIFVFIPVLMPLQVALFEYLGWLPIFGTEPFGPSMLVAGLVLAVMIIPTIASISRDILLSLSPSLRSASMALGATRWETICLVILPSASSGIVGATILALGRALGETMAVTMVIGNSNIISASLLAPGYTIPSVLANQFAEAVDELHIGALMYLALILFVITLGINSLAVLMVATIRRQGEGH</sequence>
<evidence type="ECO:0000256" key="2">
    <source>
        <dbReference type="ARBA" id="ARBA00007069"/>
    </source>
</evidence>
<evidence type="ECO:0000256" key="9">
    <source>
        <dbReference type="RuleBase" id="RU363032"/>
    </source>
</evidence>
<dbReference type="Pfam" id="PF00528">
    <property type="entry name" value="BPD_transp_1"/>
    <property type="match status" value="1"/>
</dbReference>
<feature type="domain" description="ABC transmembrane type-1" evidence="11">
    <location>
        <begin position="89"/>
        <end position="314"/>
    </location>
</feature>
<proteinExistence type="inferred from homology"/>
<comment type="subcellular location">
    <subcellularLocation>
        <location evidence="1 9">Cell membrane</location>
        <topology evidence="1 9">Multi-pass membrane protein</topology>
    </subcellularLocation>
</comment>
<dbReference type="PANTHER" id="PTHR30425">
    <property type="entry name" value="PHOSPHATE TRANSPORT SYSTEM PERMEASE PROTEIN PST"/>
    <property type="match status" value="1"/>
</dbReference>
<dbReference type="PROSITE" id="PS50928">
    <property type="entry name" value="ABC_TM1"/>
    <property type="match status" value="1"/>
</dbReference>
<evidence type="ECO:0000256" key="4">
    <source>
        <dbReference type="ARBA" id="ARBA00022475"/>
    </source>
</evidence>
<keyword evidence="3 9" id="KW-0813">Transport</keyword>
<keyword evidence="5 10" id="KW-0592">Phosphate transport</keyword>
<feature type="transmembrane region" description="Helical" evidence="9">
    <location>
        <begin position="295"/>
        <end position="319"/>
    </location>
</feature>
<dbReference type="InterPro" id="IPR051124">
    <property type="entry name" value="Phosphate_Transport_Permease"/>
</dbReference>
<name>A0ABR9VQC2_9SYNC</name>
<dbReference type="CDD" id="cd06261">
    <property type="entry name" value="TM_PBP2"/>
    <property type="match status" value="1"/>
</dbReference>
<gene>
    <name evidence="12" type="primary">pstC</name>
    <name evidence="12" type="ORF">IQ217_06730</name>
</gene>
<evidence type="ECO:0000256" key="7">
    <source>
        <dbReference type="ARBA" id="ARBA00022989"/>
    </source>
</evidence>
<accession>A0ABR9VQC2</accession>
<feature type="transmembrane region" description="Helical" evidence="9">
    <location>
        <begin position="125"/>
        <end position="155"/>
    </location>
</feature>
<evidence type="ECO:0000256" key="1">
    <source>
        <dbReference type="ARBA" id="ARBA00004651"/>
    </source>
</evidence>
<feature type="transmembrane region" description="Helical" evidence="9">
    <location>
        <begin position="36"/>
        <end position="56"/>
    </location>
</feature>
<evidence type="ECO:0000256" key="6">
    <source>
        <dbReference type="ARBA" id="ARBA00022692"/>
    </source>
</evidence>
<dbReference type="Proteomes" id="UP000658720">
    <property type="component" value="Unassembled WGS sequence"/>
</dbReference>
<evidence type="ECO:0000256" key="10">
    <source>
        <dbReference type="RuleBase" id="RU363054"/>
    </source>
</evidence>
<evidence type="ECO:0000313" key="13">
    <source>
        <dbReference type="Proteomes" id="UP000658720"/>
    </source>
</evidence>
<comment type="caution">
    <text evidence="12">The sequence shown here is derived from an EMBL/GenBank/DDBJ whole genome shotgun (WGS) entry which is preliminary data.</text>
</comment>
<feature type="transmembrane region" description="Helical" evidence="9">
    <location>
        <begin position="175"/>
        <end position="203"/>
    </location>
</feature>
<dbReference type="NCBIfam" id="TIGR02138">
    <property type="entry name" value="phosphate_pstC"/>
    <property type="match status" value="1"/>
</dbReference>
<keyword evidence="8 9" id="KW-0472">Membrane</keyword>
<protein>
    <recommendedName>
        <fullName evidence="10">Phosphate transport system permease protein</fullName>
    </recommendedName>
</protein>
<dbReference type="InterPro" id="IPR000515">
    <property type="entry name" value="MetI-like"/>
</dbReference>
<organism evidence="12 13">
    <name type="scientific">Synechocystis salina LEGE 00031</name>
    <dbReference type="NCBI Taxonomy" id="1828736"/>
    <lineage>
        <taxon>Bacteria</taxon>
        <taxon>Bacillati</taxon>
        <taxon>Cyanobacteriota</taxon>
        <taxon>Cyanophyceae</taxon>
        <taxon>Synechococcales</taxon>
        <taxon>Merismopediaceae</taxon>
        <taxon>Synechocystis</taxon>
    </lineage>
</organism>
<dbReference type="PANTHER" id="PTHR30425:SF1">
    <property type="entry name" value="PHOSPHATE TRANSPORT SYSTEM PERMEASE PROTEIN PSTC"/>
    <property type="match status" value="1"/>
</dbReference>
<keyword evidence="4 10" id="KW-1003">Cell membrane</keyword>
<feature type="transmembrane region" description="Helical" evidence="9">
    <location>
        <begin position="224"/>
        <end position="245"/>
    </location>
</feature>
<keyword evidence="7 9" id="KW-1133">Transmembrane helix</keyword>
<keyword evidence="6 9" id="KW-0812">Transmembrane</keyword>
<feature type="transmembrane region" description="Helical" evidence="9">
    <location>
        <begin position="88"/>
        <end position="113"/>
    </location>
</feature>
<dbReference type="InterPro" id="IPR011864">
    <property type="entry name" value="Phosphate_PstC"/>
</dbReference>
<reference evidence="12 13" key="1">
    <citation type="submission" date="2020-10" db="EMBL/GenBank/DDBJ databases">
        <authorList>
            <person name="Castelo-Branco R."/>
            <person name="Eusebio N."/>
            <person name="Adriana R."/>
            <person name="Vieira A."/>
            <person name="Brugerolle De Fraissinette N."/>
            <person name="Rezende De Castro R."/>
            <person name="Schneider M.P."/>
            <person name="Vasconcelos V."/>
            <person name="Leao P.N."/>
        </authorList>
    </citation>
    <scope>NUCLEOTIDE SEQUENCE [LARGE SCALE GENOMIC DNA]</scope>
    <source>
        <strain evidence="12 13">LEGE 00031</strain>
    </source>
</reference>
<evidence type="ECO:0000259" key="11">
    <source>
        <dbReference type="PROSITE" id="PS50928"/>
    </source>
</evidence>
<dbReference type="SUPFAM" id="SSF161098">
    <property type="entry name" value="MetI-like"/>
    <property type="match status" value="1"/>
</dbReference>
<dbReference type="RefSeq" id="WP_194019360.1">
    <property type="nucleotide sequence ID" value="NZ_JADEVV010000014.1"/>
</dbReference>
<evidence type="ECO:0000256" key="8">
    <source>
        <dbReference type="ARBA" id="ARBA00023136"/>
    </source>
</evidence>
<dbReference type="Gene3D" id="1.10.3720.10">
    <property type="entry name" value="MetI-like"/>
    <property type="match status" value="1"/>
</dbReference>
<dbReference type="EMBL" id="JADEVV010000014">
    <property type="protein sequence ID" value="MBE9253552.1"/>
    <property type="molecule type" value="Genomic_DNA"/>
</dbReference>
<evidence type="ECO:0000256" key="5">
    <source>
        <dbReference type="ARBA" id="ARBA00022592"/>
    </source>
</evidence>
<keyword evidence="13" id="KW-1185">Reference proteome</keyword>
<comment type="similarity">
    <text evidence="2 10">Belongs to the binding-protein-dependent transport system permease family. CysTW subfamily.</text>
</comment>
<evidence type="ECO:0000313" key="12">
    <source>
        <dbReference type="EMBL" id="MBE9253552.1"/>
    </source>
</evidence>
<comment type="function">
    <text evidence="10">Part of the binding-protein-dependent transport system for phosphate; probably responsible for the translocation of the substrate across the membrane.</text>
</comment>
<evidence type="ECO:0000256" key="3">
    <source>
        <dbReference type="ARBA" id="ARBA00022448"/>
    </source>
</evidence>
<dbReference type="InterPro" id="IPR035906">
    <property type="entry name" value="MetI-like_sf"/>
</dbReference>